<dbReference type="Pfam" id="PF01738">
    <property type="entry name" value="DLH"/>
    <property type="match status" value="1"/>
</dbReference>
<dbReference type="Gene3D" id="3.40.50.1820">
    <property type="entry name" value="alpha/beta hydrolase"/>
    <property type="match status" value="1"/>
</dbReference>
<organism evidence="2 3">
    <name type="scientific">Eucalyptus globulus</name>
    <name type="common">Tasmanian blue gum</name>
    <dbReference type="NCBI Taxonomy" id="34317"/>
    <lineage>
        <taxon>Eukaryota</taxon>
        <taxon>Viridiplantae</taxon>
        <taxon>Streptophyta</taxon>
        <taxon>Embryophyta</taxon>
        <taxon>Tracheophyta</taxon>
        <taxon>Spermatophyta</taxon>
        <taxon>Magnoliopsida</taxon>
        <taxon>eudicotyledons</taxon>
        <taxon>Gunneridae</taxon>
        <taxon>Pentapetalae</taxon>
        <taxon>rosids</taxon>
        <taxon>malvids</taxon>
        <taxon>Myrtales</taxon>
        <taxon>Myrtaceae</taxon>
        <taxon>Myrtoideae</taxon>
        <taxon>Eucalypteae</taxon>
        <taxon>Eucalyptus</taxon>
    </lineage>
</organism>
<keyword evidence="3" id="KW-1185">Reference proteome</keyword>
<dbReference type="Proteomes" id="UP001634007">
    <property type="component" value="Unassembled WGS sequence"/>
</dbReference>
<feature type="domain" description="Dienelactone hydrolase" evidence="1">
    <location>
        <begin position="29"/>
        <end position="250"/>
    </location>
</feature>
<dbReference type="InterPro" id="IPR002925">
    <property type="entry name" value="Dienelactn_hydro"/>
</dbReference>
<dbReference type="AlphaFoldDB" id="A0ABD3IV21"/>
<evidence type="ECO:0000313" key="3">
    <source>
        <dbReference type="Proteomes" id="UP001634007"/>
    </source>
</evidence>
<accession>A0ABD3IV21</accession>
<proteinExistence type="predicted"/>
<evidence type="ECO:0000259" key="1">
    <source>
        <dbReference type="Pfam" id="PF01738"/>
    </source>
</evidence>
<dbReference type="PANTHER" id="PTHR17630">
    <property type="entry name" value="DIENELACTONE HYDROLASE"/>
    <property type="match status" value="1"/>
</dbReference>
<sequence>MSETQCCENPPTPSTMSVGMGCVAEIGGLKAYVTGPPDAKLAVLLVSDVFGYEAPKLRKLADKVASCGFYVVVPDFFYGDPYVPDNPERPIAVWRQSHGTKYFCHITCHSCICKGFEDAIRVVSALRSEGVSAIGAAGFCWGAKVVVELGKSDYIQAAVLLHPSRVTVEDIKEVKAPIAVSGAEYDKLSPPELLKQFEEILSAKLEVDGYVKIFAGVEHGWTVRYKDKDEAVVKSAEEAHKDMLDWFNKHLK</sequence>
<reference evidence="2 3" key="1">
    <citation type="submission" date="2024-11" db="EMBL/GenBank/DDBJ databases">
        <title>Chromosome-level genome assembly of Eucalyptus globulus Labill. provides insights into its genome evolution.</title>
        <authorList>
            <person name="Li X."/>
        </authorList>
    </citation>
    <scope>NUCLEOTIDE SEQUENCE [LARGE SCALE GENOMIC DNA]</scope>
    <source>
        <strain evidence="2">CL2024</strain>
        <tissue evidence="2">Fresh tender leaves</tissue>
    </source>
</reference>
<dbReference type="InterPro" id="IPR029058">
    <property type="entry name" value="AB_hydrolase_fold"/>
</dbReference>
<gene>
    <name evidence="2" type="ORF">ACJRO7_009020</name>
</gene>
<evidence type="ECO:0000313" key="2">
    <source>
        <dbReference type="EMBL" id="KAL3717518.1"/>
    </source>
</evidence>
<dbReference type="PANTHER" id="PTHR17630:SF104">
    <property type="entry name" value="DIENELACTONE HYDROLASE DOMAIN-CONTAINING PROTEIN"/>
    <property type="match status" value="1"/>
</dbReference>
<protein>
    <recommendedName>
        <fullName evidence="1">Dienelactone hydrolase domain-containing protein</fullName>
    </recommendedName>
</protein>
<dbReference type="SUPFAM" id="SSF53474">
    <property type="entry name" value="alpha/beta-Hydrolases"/>
    <property type="match status" value="1"/>
</dbReference>
<name>A0ABD3IV21_EUCGL</name>
<comment type="caution">
    <text evidence="2">The sequence shown here is derived from an EMBL/GenBank/DDBJ whole genome shotgun (WGS) entry which is preliminary data.</text>
</comment>
<dbReference type="EMBL" id="JBJKBG010000011">
    <property type="protein sequence ID" value="KAL3717518.1"/>
    <property type="molecule type" value="Genomic_DNA"/>
</dbReference>